<name>A0AAU7CA61_9BACT</name>
<proteinExistence type="predicted"/>
<evidence type="ECO:0000313" key="2">
    <source>
        <dbReference type="EMBL" id="XBH01998.1"/>
    </source>
</evidence>
<evidence type="ECO:0008006" key="3">
    <source>
        <dbReference type="Google" id="ProtNLM"/>
    </source>
</evidence>
<dbReference type="EMBL" id="CP155447">
    <property type="protein sequence ID" value="XBH01998.1"/>
    <property type="molecule type" value="Genomic_DNA"/>
</dbReference>
<accession>A0AAU7CA61</accession>
<gene>
    <name evidence="2" type="ORF">V5E97_27185</name>
</gene>
<protein>
    <recommendedName>
        <fullName evidence="3">Acetyltransferase</fullName>
    </recommendedName>
</protein>
<dbReference type="AlphaFoldDB" id="A0AAU7CA61"/>
<reference evidence="2" key="1">
    <citation type="submission" date="2024-05" db="EMBL/GenBank/DDBJ databases">
        <title>Planctomycetes of the genus Singulisphaera possess chitinolytic capabilities.</title>
        <authorList>
            <person name="Ivanova A."/>
        </authorList>
    </citation>
    <scope>NUCLEOTIDE SEQUENCE</scope>
    <source>
        <strain evidence="2">Ch08T</strain>
    </source>
</reference>
<feature type="region of interest" description="Disordered" evidence="1">
    <location>
        <begin position="59"/>
        <end position="80"/>
    </location>
</feature>
<sequence>MKNHDLQLAEDVRSACIRAALEAYEDGGFRGLCAEGRWEYALEAIRSLALAPLLRRDEPEVGQEQGQAARLEATSSEEPG</sequence>
<evidence type="ECO:0000256" key="1">
    <source>
        <dbReference type="SAM" id="MobiDB-lite"/>
    </source>
</evidence>
<dbReference type="RefSeq" id="WP_406694742.1">
    <property type="nucleotide sequence ID" value="NZ_CP155447.1"/>
</dbReference>
<organism evidence="2">
    <name type="scientific">Singulisphaera sp. Ch08</name>
    <dbReference type="NCBI Taxonomy" id="3120278"/>
    <lineage>
        <taxon>Bacteria</taxon>
        <taxon>Pseudomonadati</taxon>
        <taxon>Planctomycetota</taxon>
        <taxon>Planctomycetia</taxon>
        <taxon>Isosphaerales</taxon>
        <taxon>Isosphaeraceae</taxon>
        <taxon>Singulisphaera</taxon>
    </lineage>
</organism>